<keyword evidence="1" id="KW-0732">Signal</keyword>
<reference evidence="2 3" key="1">
    <citation type="submission" date="2017-09" db="EMBL/GenBank/DDBJ databases">
        <title>Whole genomes of Flavobacteriaceae.</title>
        <authorList>
            <person name="Stine C."/>
            <person name="Li C."/>
            <person name="Tadesse D."/>
        </authorList>
    </citation>
    <scope>NUCLEOTIDE SEQUENCE [LARGE SCALE GENOMIC DNA]</scope>
    <source>
        <strain evidence="2 3">ATCC 35036</strain>
    </source>
</reference>
<sequence>MKKMYLVIILSVLSQIVWAQSYQQEAKAIQKLLETEGKTWRSGDVQAHADCWSIKPYSRIIVSTTEGKTMDIDPYTMLHPPLEWVGKGGSAIHQNYKFNIQKNIAWVSHDEVSTSSDGIKSYSYEIRLLEKIKGKWKLIGQSIHFYQPQ</sequence>
<feature type="chain" id="PRO_5013722863" evidence="1">
    <location>
        <begin position="20"/>
        <end position="149"/>
    </location>
</feature>
<dbReference type="Gene3D" id="3.10.450.50">
    <property type="match status" value="1"/>
</dbReference>
<name>A0A2H3K8T1_9FLAO</name>
<accession>A0A2H3K8T1</accession>
<dbReference type="RefSeq" id="WP_097554867.1">
    <property type="nucleotide sequence ID" value="NZ_PCMW01000114.1"/>
</dbReference>
<dbReference type="Proteomes" id="UP000220828">
    <property type="component" value="Unassembled WGS sequence"/>
</dbReference>
<dbReference type="AlphaFoldDB" id="A0A2H3K8T1"/>
<comment type="caution">
    <text evidence="2">The sequence shown here is derived from an EMBL/GenBank/DDBJ whole genome shotgun (WGS) entry which is preliminary data.</text>
</comment>
<proteinExistence type="predicted"/>
<feature type="signal peptide" evidence="1">
    <location>
        <begin position="1"/>
        <end position="19"/>
    </location>
</feature>
<gene>
    <name evidence="2" type="ORF">B0A77_14200</name>
</gene>
<evidence type="ECO:0000256" key="1">
    <source>
        <dbReference type="SAM" id="SignalP"/>
    </source>
</evidence>
<dbReference type="OrthoDB" id="8432779at2"/>
<protein>
    <submittedName>
        <fullName evidence="2">Endo-arabinase</fullName>
    </submittedName>
</protein>
<dbReference type="EMBL" id="PCMW01000114">
    <property type="protein sequence ID" value="PDS22114.1"/>
    <property type="molecule type" value="Genomic_DNA"/>
</dbReference>
<organism evidence="2 3">
    <name type="scientific">Flavobacterium branchiophilum</name>
    <dbReference type="NCBI Taxonomy" id="55197"/>
    <lineage>
        <taxon>Bacteria</taxon>
        <taxon>Pseudomonadati</taxon>
        <taxon>Bacteroidota</taxon>
        <taxon>Flavobacteriia</taxon>
        <taxon>Flavobacteriales</taxon>
        <taxon>Flavobacteriaceae</taxon>
        <taxon>Flavobacterium</taxon>
    </lineage>
</organism>
<evidence type="ECO:0000313" key="3">
    <source>
        <dbReference type="Proteomes" id="UP000220828"/>
    </source>
</evidence>
<evidence type="ECO:0000313" key="2">
    <source>
        <dbReference type="EMBL" id="PDS22114.1"/>
    </source>
</evidence>